<dbReference type="GO" id="GO:0003677">
    <property type="term" value="F:DNA binding"/>
    <property type="evidence" value="ECO:0007669"/>
    <property type="project" value="UniProtKB-KW"/>
</dbReference>
<evidence type="ECO:0000256" key="3">
    <source>
        <dbReference type="ARBA" id="ARBA00023125"/>
    </source>
</evidence>
<dbReference type="Gene3D" id="3.90.220.20">
    <property type="entry name" value="DNA methylase specificity domains"/>
    <property type="match status" value="2"/>
</dbReference>
<feature type="domain" description="Type I restriction modification DNA specificity" evidence="4">
    <location>
        <begin position="241"/>
        <end position="371"/>
    </location>
</feature>
<comment type="similarity">
    <text evidence="1">Belongs to the type-I restriction system S methylase family.</text>
</comment>
<dbReference type="GO" id="GO:0004519">
    <property type="term" value="F:endonuclease activity"/>
    <property type="evidence" value="ECO:0007669"/>
    <property type="project" value="UniProtKB-KW"/>
</dbReference>
<dbReference type="AlphaFoldDB" id="A0AAE3MHB6"/>
<dbReference type="InterPro" id="IPR052021">
    <property type="entry name" value="Type-I_RS_S_subunit"/>
</dbReference>
<dbReference type="CDD" id="cd17254">
    <property type="entry name" value="RMtype1_S_FclI-TRD1-CR1_like"/>
    <property type="match status" value="1"/>
</dbReference>
<name>A0AAE3MHB6_9BACT</name>
<dbReference type="CDD" id="cd17261">
    <property type="entry name" value="RMtype1_S_EcoKI-TRD2-CR2_like"/>
    <property type="match status" value="1"/>
</dbReference>
<reference evidence="5" key="1">
    <citation type="submission" date="2022-10" db="EMBL/GenBank/DDBJ databases">
        <authorList>
            <person name="Yu W.X."/>
        </authorList>
    </citation>
    <scope>NUCLEOTIDE SEQUENCE</scope>
    <source>
        <strain evidence="5">D04</strain>
    </source>
</reference>
<dbReference type="EC" id="3.1.21.-" evidence="5"/>
<dbReference type="PANTHER" id="PTHR30408">
    <property type="entry name" value="TYPE-1 RESTRICTION ENZYME ECOKI SPECIFICITY PROTEIN"/>
    <property type="match status" value="1"/>
</dbReference>
<dbReference type="InterPro" id="IPR044946">
    <property type="entry name" value="Restrct_endonuc_typeI_TRD_sf"/>
</dbReference>
<dbReference type="Proteomes" id="UP001207408">
    <property type="component" value="Unassembled WGS sequence"/>
</dbReference>
<keyword evidence="6" id="KW-1185">Reference proteome</keyword>
<evidence type="ECO:0000259" key="4">
    <source>
        <dbReference type="Pfam" id="PF01420"/>
    </source>
</evidence>
<evidence type="ECO:0000313" key="5">
    <source>
        <dbReference type="EMBL" id="MCW3807062.1"/>
    </source>
</evidence>
<dbReference type="GO" id="GO:0016787">
    <property type="term" value="F:hydrolase activity"/>
    <property type="evidence" value="ECO:0007669"/>
    <property type="project" value="UniProtKB-KW"/>
</dbReference>
<dbReference type="EMBL" id="JAPDPI010000036">
    <property type="protein sequence ID" value="MCW3807062.1"/>
    <property type="molecule type" value="Genomic_DNA"/>
</dbReference>
<accession>A0AAE3MHB6</accession>
<keyword evidence="3" id="KW-0238">DNA-binding</keyword>
<keyword evidence="5" id="KW-0255">Endonuclease</keyword>
<keyword evidence="5" id="KW-0540">Nuclease</keyword>
<dbReference type="RefSeq" id="WP_301201096.1">
    <property type="nucleotide sequence ID" value="NZ_JAPDPI010000036.1"/>
</dbReference>
<proteinExistence type="inferred from homology"/>
<keyword evidence="5" id="KW-0378">Hydrolase</keyword>
<dbReference type="SUPFAM" id="SSF116734">
    <property type="entry name" value="DNA methylase specificity domain"/>
    <property type="match status" value="2"/>
</dbReference>
<evidence type="ECO:0000256" key="1">
    <source>
        <dbReference type="ARBA" id="ARBA00010923"/>
    </source>
</evidence>
<dbReference type="GO" id="GO:0009307">
    <property type="term" value="P:DNA restriction-modification system"/>
    <property type="evidence" value="ECO:0007669"/>
    <property type="project" value="UniProtKB-KW"/>
</dbReference>
<dbReference type="Pfam" id="PF01420">
    <property type="entry name" value="Methylase_S"/>
    <property type="match status" value="2"/>
</dbReference>
<organism evidence="5 6">
    <name type="scientific">Plebeiibacterium marinum</name>
    <dbReference type="NCBI Taxonomy" id="2992111"/>
    <lineage>
        <taxon>Bacteria</taxon>
        <taxon>Pseudomonadati</taxon>
        <taxon>Bacteroidota</taxon>
        <taxon>Bacteroidia</taxon>
        <taxon>Marinilabiliales</taxon>
        <taxon>Marinilabiliaceae</taxon>
        <taxon>Plebeiibacterium</taxon>
    </lineage>
</organism>
<evidence type="ECO:0000256" key="2">
    <source>
        <dbReference type="ARBA" id="ARBA00022747"/>
    </source>
</evidence>
<evidence type="ECO:0000313" key="6">
    <source>
        <dbReference type="Proteomes" id="UP001207408"/>
    </source>
</evidence>
<feature type="domain" description="Type I restriction modification DNA specificity" evidence="4">
    <location>
        <begin position="3"/>
        <end position="161"/>
    </location>
</feature>
<keyword evidence="2" id="KW-0680">Restriction system</keyword>
<dbReference type="PANTHER" id="PTHR30408:SF12">
    <property type="entry name" value="TYPE I RESTRICTION ENZYME MJAVIII SPECIFICITY SUBUNIT"/>
    <property type="match status" value="1"/>
</dbReference>
<comment type="caution">
    <text evidence="5">The sequence shown here is derived from an EMBL/GenBank/DDBJ whole genome shotgun (WGS) entry which is preliminary data.</text>
</comment>
<dbReference type="InterPro" id="IPR000055">
    <property type="entry name" value="Restrct_endonuc_typeI_TRD"/>
</dbReference>
<protein>
    <submittedName>
        <fullName evidence="5">Restriction endonuclease subunit S</fullName>
        <ecNumber evidence="5">3.1.21.-</ecNumber>
    </submittedName>
</protein>
<sequence length="388" mass="44225">MSWKKVKLGNTATFTNGYAFKPQDWDSEGKEIIRIQNLTGKGKDINYFNGDIDEKYKVTKGDLLISWSATLGIFEWQKEDAWLNQHIFKVVFNKMAIDKAFFKHLISSILMSFSQRVHGSTMKHITKGNFDNTDVSIPSLPEQKRIATILDKAEALCQKNKEQLAVYDELLQSVFLDIFGDPVSNPMGWEKKVLINLISNIDGGWSPKCDGFSRKSKENWAILTLSSISERTYKETFNKNLPESLSPKTNLEVKSNDLLFSRKNTKELVGACAYVFNTQPKLMIPDTIFRINYIPLKINGVYTYFLLNHINFRKSIQKLATGSAGSMPNISKEKLKKLYIPLPPITLQNKFAQIVENIEAQKELLKKSINESDDLFNGLVQKAFKGEL</sequence>
<gene>
    <name evidence="5" type="ORF">OM074_15600</name>
</gene>